<gene>
    <name evidence="2" type="ORF">LMG22037_05866</name>
</gene>
<dbReference type="Proteomes" id="UP000494249">
    <property type="component" value="Unassembled WGS sequence"/>
</dbReference>
<proteinExistence type="predicted"/>
<evidence type="ECO:0000313" key="3">
    <source>
        <dbReference type="Proteomes" id="UP000494249"/>
    </source>
</evidence>
<evidence type="ECO:0008006" key="4">
    <source>
        <dbReference type="Google" id="ProtNLM"/>
    </source>
</evidence>
<accession>A0A6J5CG95</accession>
<evidence type="ECO:0000313" key="2">
    <source>
        <dbReference type="EMBL" id="CAB3734255.1"/>
    </source>
</evidence>
<organism evidence="2 3">
    <name type="scientific">Paraburkholderia phenoliruptrix</name>
    <dbReference type="NCBI Taxonomy" id="252970"/>
    <lineage>
        <taxon>Bacteria</taxon>
        <taxon>Pseudomonadati</taxon>
        <taxon>Pseudomonadota</taxon>
        <taxon>Betaproteobacteria</taxon>
        <taxon>Burkholderiales</taxon>
        <taxon>Burkholderiaceae</taxon>
        <taxon>Paraburkholderia</taxon>
    </lineage>
</organism>
<reference evidence="2 3" key="1">
    <citation type="submission" date="2020-04" db="EMBL/GenBank/DDBJ databases">
        <authorList>
            <person name="De Canck E."/>
        </authorList>
    </citation>
    <scope>NUCLEOTIDE SEQUENCE [LARGE SCALE GENOMIC DNA]</scope>
    <source>
        <strain evidence="2 3">LMG 22037</strain>
    </source>
</reference>
<dbReference type="EMBL" id="CADIKB010000048">
    <property type="protein sequence ID" value="CAB3734255.1"/>
    <property type="molecule type" value="Genomic_DNA"/>
</dbReference>
<name>A0A6J5CG95_9BURK</name>
<sequence>MTIAESVNLLRPTVTMQVAEFARETFGRQMRGALEKEPVEFGSSIVQSFVRRDYTLLNKNLHFAIDAPRTLPRYDTTTCDEIDDLFRKKIGESITYVNNLKQQLWQLFQANAIQPNAEFPSVLKQDLFYVSPHAKNYIKLLRIADEYMLLLWSAYLNGLVSARDRHGEELKVRKRIRSITNLARDVKFQTYKKFNAWQATEQTRTGAATAGAAPAQAAAAAIEPTAAAKDATPAESAAQSDEAHAQAA</sequence>
<feature type="region of interest" description="Disordered" evidence="1">
    <location>
        <begin position="221"/>
        <end position="248"/>
    </location>
</feature>
<dbReference type="AlphaFoldDB" id="A0A6J5CG95"/>
<protein>
    <recommendedName>
        <fullName evidence="4">DUF1845 domain-containing protein</fullName>
    </recommendedName>
</protein>
<feature type="compositionally biased region" description="Low complexity" evidence="1">
    <location>
        <begin position="221"/>
        <end position="240"/>
    </location>
</feature>
<evidence type="ECO:0000256" key="1">
    <source>
        <dbReference type="SAM" id="MobiDB-lite"/>
    </source>
</evidence>